<organism evidence="1 2">
    <name type="scientific">Eumeta variegata</name>
    <name type="common">Bagworm moth</name>
    <name type="synonym">Eumeta japonica</name>
    <dbReference type="NCBI Taxonomy" id="151549"/>
    <lineage>
        <taxon>Eukaryota</taxon>
        <taxon>Metazoa</taxon>
        <taxon>Ecdysozoa</taxon>
        <taxon>Arthropoda</taxon>
        <taxon>Hexapoda</taxon>
        <taxon>Insecta</taxon>
        <taxon>Pterygota</taxon>
        <taxon>Neoptera</taxon>
        <taxon>Endopterygota</taxon>
        <taxon>Lepidoptera</taxon>
        <taxon>Glossata</taxon>
        <taxon>Ditrysia</taxon>
        <taxon>Tineoidea</taxon>
        <taxon>Psychidae</taxon>
        <taxon>Oiketicinae</taxon>
        <taxon>Eumeta</taxon>
    </lineage>
</organism>
<sequence>MYLILFNGQRPYRTDEYQNSNVITKTITRSDTSHVPKVNCPTTYRLFVPDACEGWTASGGEVRHNHPRLPSKQCHEENPTTPPLPIMHLISSCIKSTFVLIRASGRIESSDRLYR</sequence>
<protein>
    <submittedName>
        <fullName evidence="1">Uncharacterized protein</fullName>
    </submittedName>
</protein>
<comment type="caution">
    <text evidence="1">The sequence shown here is derived from an EMBL/GenBank/DDBJ whole genome shotgun (WGS) entry which is preliminary data.</text>
</comment>
<keyword evidence="2" id="KW-1185">Reference proteome</keyword>
<evidence type="ECO:0000313" key="2">
    <source>
        <dbReference type="Proteomes" id="UP000299102"/>
    </source>
</evidence>
<dbReference type="Proteomes" id="UP000299102">
    <property type="component" value="Unassembled WGS sequence"/>
</dbReference>
<dbReference type="AlphaFoldDB" id="A0A4C1W7L6"/>
<reference evidence="1 2" key="1">
    <citation type="journal article" date="2019" name="Commun. Biol.">
        <title>The bagworm genome reveals a unique fibroin gene that provides high tensile strength.</title>
        <authorList>
            <person name="Kono N."/>
            <person name="Nakamura H."/>
            <person name="Ohtoshi R."/>
            <person name="Tomita M."/>
            <person name="Numata K."/>
            <person name="Arakawa K."/>
        </authorList>
    </citation>
    <scope>NUCLEOTIDE SEQUENCE [LARGE SCALE GENOMIC DNA]</scope>
</reference>
<dbReference type="EMBL" id="BGZK01000490">
    <property type="protein sequence ID" value="GBP46880.1"/>
    <property type="molecule type" value="Genomic_DNA"/>
</dbReference>
<proteinExistence type="predicted"/>
<gene>
    <name evidence="1" type="ORF">EVAR_78584_1</name>
</gene>
<evidence type="ECO:0000313" key="1">
    <source>
        <dbReference type="EMBL" id="GBP46880.1"/>
    </source>
</evidence>
<name>A0A4C1W7L6_EUMVA</name>
<accession>A0A4C1W7L6</accession>